<sequence length="395" mass="44408">MATKKTSKPIMRKFSDWMSSLRSQPRNVQPATEPLPTKEDIVDISLKEMAHCIGTLNRVTALRFKMDGIDCLKFAPHLGLAWSSFSANLQSLSIQTDLAMYQKILLQKPHFPNLTALEVILTVNYVPGRSGRNYNSTPLAHLINSISPRLNELCFMLAGHREHPYVFPFLSNTLPLEKLQVKAGWIHSQDDVDSLVNFLCDGTHFLRELDADIDSRTLELLKSTIGANSLSRLQILKINPTCSPDSIDVLCAFIKCASDTLEQLVIYDVELTQEEALFLVNKLSNCSKLSTLGLRIVILDAAFVNNMATKLSGLKSLDLWYDAQRTPVTSLIDLEEVLRKQSHSQWNLEDVAIFHSYLPMEANYRMMNAFAQSVPSIKSFCSLGHMDGKAGWRSF</sequence>
<dbReference type="InterPro" id="IPR032675">
    <property type="entry name" value="LRR_dom_sf"/>
</dbReference>
<proteinExistence type="predicted"/>
<keyword evidence="2" id="KW-1185">Reference proteome</keyword>
<dbReference type="Proteomes" id="UP000807469">
    <property type="component" value="Unassembled WGS sequence"/>
</dbReference>
<comment type="caution">
    <text evidence="1">The sequence shown here is derived from an EMBL/GenBank/DDBJ whole genome shotgun (WGS) entry which is preliminary data.</text>
</comment>
<dbReference type="SUPFAM" id="SSF52047">
    <property type="entry name" value="RNI-like"/>
    <property type="match status" value="1"/>
</dbReference>
<evidence type="ECO:0000313" key="2">
    <source>
        <dbReference type="Proteomes" id="UP000807469"/>
    </source>
</evidence>
<organism evidence="1 2">
    <name type="scientific">Pholiota conissans</name>
    <dbReference type="NCBI Taxonomy" id="109636"/>
    <lineage>
        <taxon>Eukaryota</taxon>
        <taxon>Fungi</taxon>
        <taxon>Dikarya</taxon>
        <taxon>Basidiomycota</taxon>
        <taxon>Agaricomycotina</taxon>
        <taxon>Agaricomycetes</taxon>
        <taxon>Agaricomycetidae</taxon>
        <taxon>Agaricales</taxon>
        <taxon>Agaricineae</taxon>
        <taxon>Strophariaceae</taxon>
        <taxon>Pholiota</taxon>
    </lineage>
</organism>
<evidence type="ECO:0000313" key="1">
    <source>
        <dbReference type="EMBL" id="KAF9485509.1"/>
    </source>
</evidence>
<dbReference type="AlphaFoldDB" id="A0A9P5ZD49"/>
<protein>
    <submittedName>
        <fullName evidence="1">Uncharacterized protein</fullName>
    </submittedName>
</protein>
<name>A0A9P5ZD49_9AGAR</name>
<gene>
    <name evidence="1" type="ORF">BDN70DRAFT_871164</name>
</gene>
<dbReference type="EMBL" id="MU155135">
    <property type="protein sequence ID" value="KAF9485509.1"/>
    <property type="molecule type" value="Genomic_DNA"/>
</dbReference>
<accession>A0A9P5ZD49</accession>
<dbReference type="OrthoDB" id="3071584at2759"/>
<dbReference type="Gene3D" id="3.80.10.10">
    <property type="entry name" value="Ribonuclease Inhibitor"/>
    <property type="match status" value="1"/>
</dbReference>
<reference evidence="1" key="1">
    <citation type="submission" date="2020-11" db="EMBL/GenBank/DDBJ databases">
        <authorList>
            <consortium name="DOE Joint Genome Institute"/>
            <person name="Ahrendt S."/>
            <person name="Riley R."/>
            <person name="Andreopoulos W."/>
            <person name="Labutti K."/>
            <person name="Pangilinan J."/>
            <person name="Ruiz-Duenas F.J."/>
            <person name="Barrasa J.M."/>
            <person name="Sanchez-Garcia M."/>
            <person name="Camarero S."/>
            <person name="Miyauchi S."/>
            <person name="Serrano A."/>
            <person name="Linde D."/>
            <person name="Babiker R."/>
            <person name="Drula E."/>
            <person name="Ayuso-Fernandez I."/>
            <person name="Pacheco R."/>
            <person name="Padilla G."/>
            <person name="Ferreira P."/>
            <person name="Barriuso J."/>
            <person name="Kellner H."/>
            <person name="Castanera R."/>
            <person name="Alfaro M."/>
            <person name="Ramirez L."/>
            <person name="Pisabarro A.G."/>
            <person name="Kuo A."/>
            <person name="Tritt A."/>
            <person name="Lipzen A."/>
            <person name="He G."/>
            <person name="Yan M."/>
            <person name="Ng V."/>
            <person name="Cullen D."/>
            <person name="Martin F."/>
            <person name="Rosso M.-N."/>
            <person name="Henrissat B."/>
            <person name="Hibbett D."/>
            <person name="Martinez A.T."/>
            <person name="Grigoriev I.V."/>
        </authorList>
    </citation>
    <scope>NUCLEOTIDE SEQUENCE</scope>
    <source>
        <strain evidence="1">CIRM-BRFM 674</strain>
    </source>
</reference>